<feature type="non-terminal residue" evidence="2">
    <location>
        <position position="1"/>
    </location>
</feature>
<feature type="non-terminal residue" evidence="2">
    <location>
        <position position="289"/>
    </location>
</feature>
<sequence>STTAKNFPVTSTQNGAPQLVESGVGTKDNPIKVNRDTDVTFYLKANPAPVFTGADFLGKTLLPNNTSEADRGFQKFPENMVRCWPLRLRDLVQCEVDADLMEEGFYSVTLENQVGGITIFLKADPRQSEGAPQLVESGVGTKDNPIKVNRDTDVTFYLKANPAPVFTGADFLGKTLLPNNTSEADRGFQKFPENMVRCWPLRLRDLVQCEVDADLMEEGFYSVTLENQVGGITIFLRADPRQSEVWRASYAQVQRSHEQEMAVYRHLGDEEEGERFYHEVDESHLRREI</sequence>
<evidence type="ECO:0000313" key="2">
    <source>
        <dbReference type="EMBL" id="KAK7492167.1"/>
    </source>
</evidence>
<organism evidence="2 3">
    <name type="scientific">Batillaria attramentaria</name>
    <dbReference type="NCBI Taxonomy" id="370345"/>
    <lineage>
        <taxon>Eukaryota</taxon>
        <taxon>Metazoa</taxon>
        <taxon>Spiralia</taxon>
        <taxon>Lophotrochozoa</taxon>
        <taxon>Mollusca</taxon>
        <taxon>Gastropoda</taxon>
        <taxon>Caenogastropoda</taxon>
        <taxon>Sorbeoconcha</taxon>
        <taxon>Cerithioidea</taxon>
        <taxon>Batillariidae</taxon>
        <taxon>Batillaria</taxon>
    </lineage>
</organism>
<feature type="region of interest" description="Disordered" evidence="1">
    <location>
        <begin position="1"/>
        <end position="26"/>
    </location>
</feature>
<dbReference type="Proteomes" id="UP001519460">
    <property type="component" value="Unassembled WGS sequence"/>
</dbReference>
<gene>
    <name evidence="2" type="ORF">BaRGS_00016641</name>
</gene>
<feature type="compositionally biased region" description="Polar residues" evidence="1">
    <location>
        <begin position="1"/>
        <end position="16"/>
    </location>
</feature>
<accession>A0ABD0KY63</accession>
<proteinExistence type="predicted"/>
<comment type="caution">
    <text evidence="2">The sequence shown here is derived from an EMBL/GenBank/DDBJ whole genome shotgun (WGS) entry which is preliminary data.</text>
</comment>
<keyword evidence="3" id="KW-1185">Reference proteome</keyword>
<dbReference type="AlphaFoldDB" id="A0ABD0KY63"/>
<protein>
    <submittedName>
        <fullName evidence="2">Uncharacterized protein</fullName>
    </submittedName>
</protein>
<evidence type="ECO:0000313" key="3">
    <source>
        <dbReference type="Proteomes" id="UP001519460"/>
    </source>
</evidence>
<evidence type="ECO:0000256" key="1">
    <source>
        <dbReference type="SAM" id="MobiDB-lite"/>
    </source>
</evidence>
<dbReference type="EMBL" id="JACVVK020000106">
    <property type="protein sequence ID" value="KAK7492167.1"/>
    <property type="molecule type" value="Genomic_DNA"/>
</dbReference>
<reference evidence="2 3" key="1">
    <citation type="journal article" date="2023" name="Sci. Data">
        <title>Genome assembly of the Korean intertidal mud-creeper Batillaria attramentaria.</title>
        <authorList>
            <person name="Patra A.K."/>
            <person name="Ho P.T."/>
            <person name="Jun S."/>
            <person name="Lee S.J."/>
            <person name="Kim Y."/>
            <person name="Won Y.J."/>
        </authorList>
    </citation>
    <scope>NUCLEOTIDE SEQUENCE [LARGE SCALE GENOMIC DNA]</scope>
    <source>
        <strain evidence="2">Wonlab-2016</strain>
    </source>
</reference>
<name>A0ABD0KY63_9CAEN</name>